<dbReference type="PANTHER" id="PTHR12756:SF11">
    <property type="entry name" value="CYTOSOLIC CARBOXYPEPTIDASE 1"/>
    <property type="match status" value="1"/>
</dbReference>
<dbReference type="InterPro" id="IPR050821">
    <property type="entry name" value="Cytosolic_carboxypeptidase"/>
</dbReference>
<dbReference type="Proteomes" id="UP001310248">
    <property type="component" value="Unassembled WGS sequence"/>
</dbReference>
<dbReference type="EMBL" id="JAYDYW010000011">
    <property type="protein sequence ID" value="MEE1675178.1"/>
    <property type="molecule type" value="Genomic_DNA"/>
</dbReference>
<dbReference type="Pfam" id="PF00246">
    <property type="entry name" value="Peptidase_M14"/>
    <property type="match status" value="1"/>
</dbReference>
<keyword evidence="4" id="KW-0378">Hydrolase</keyword>
<dbReference type="SUPFAM" id="SSF53187">
    <property type="entry name" value="Zn-dependent exopeptidases"/>
    <property type="match status" value="1"/>
</dbReference>
<name>A0ABU7G6Y3_9ALTE</name>
<evidence type="ECO:0000256" key="2">
    <source>
        <dbReference type="PROSITE-ProRule" id="PRU01379"/>
    </source>
</evidence>
<evidence type="ECO:0000313" key="5">
    <source>
        <dbReference type="Proteomes" id="UP001310248"/>
    </source>
</evidence>
<dbReference type="PANTHER" id="PTHR12756">
    <property type="entry name" value="CYTOSOLIC CARBOXYPEPTIDASE"/>
    <property type="match status" value="1"/>
</dbReference>
<dbReference type="Gene3D" id="3.40.630.10">
    <property type="entry name" value="Zn peptidases"/>
    <property type="match status" value="1"/>
</dbReference>
<dbReference type="RefSeq" id="WP_329776133.1">
    <property type="nucleotide sequence ID" value="NZ_JAYDYW010000011.1"/>
</dbReference>
<accession>A0ABU7G6Y3</accession>
<reference evidence="5" key="1">
    <citation type="submission" date="2023-07" db="EMBL/GenBank/DDBJ databases">
        <title>Draft genome sequence of Agarivorans aestuarii strain ZMCS4, a CAZymes producing bacteria isolated from the marine brown algae Clodostephus spongiosus.</title>
        <authorList>
            <person name="Lorente B."/>
            <person name="Cabral C."/>
            <person name="Frias J."/>
            <person name="Faria J."/>
            <person name="Toubarro D."/>
        </authorList>
    </citation>
    <scope>NUCLEOTIDE SEQUENCE [LARGE SCALE GENOMIC DNA]</scope>
    <source>
        <strain evidence="5">ZMCS4</strain>
    </source>
</reference>
<comment type="caution">
    <text evidence="4">The sequence shown here is derived from an EMBL/GenBank/DDBJ whole genome shotgun (WGS) entry which is preliminary data.</text>
</comment>
<gene>
    <name evidence="4" type="ORF">SNR37_000503</name>
</gene>
<dbReference type="SMART" id="SM00631">
    <property type="entry name" value="Zn_pept"/>
    <property type="match status" value="1"/>
</dbReference>
<sequence length="374" mass="43169">MYISDKFDSGNIRVVELNDPQNIQLEIKHDHQSEFFQWFHFRFEGPLEQQYRFSLINAGQSAYAKGWQGYQVVASYDREEWFRIDTEYDGEQLHFSLLLEQPSVYFAYFAPYSYERHQDLLHTMQQDYRVNLNTLGQTLDGRDMSLLTIGDAEKAKHKVWVIARQHPGETMAEWFVEGLLGNLLDQDNPLAMKLLEDTVFYVVPNMNPDGSVRGHLRTNAVGANLNREWQSPSMERSPEVFLVREKMLELGGDLFLDIHGDEDLPYNFVAGCEGIPSYDERHKLLEDTFKQAYMAISPDFQDTHGYAKDEAGQANLTIAAAWLGEQFKTLSYTIEMPFKDNADMPDEAFGWSPERAMQLGCDVLFPIKQTLAKL</sequence>
<feature type="active site" description="Proton donor/acceptor" evidence="2">
    <location>
        <position position="335"/>
    </location>
</feature>
<evidence type="ECO:0000256" key="1">
    <source>
        <dbReference type="ARBA" id="ARBA00001947"/>
    </source>
</evidence>
<keyword evidence="5" id="KW-1185">Reference proteome</keyword>
<keyword evidence="4" id="KW-0645">Protease</keyword>
<keyword evidence="4" id="KW-0121">Carboxypeptidase</keyword>
<protein>
    <submittedName>
        <fullName evidence="4">M14-type cytosolic carboxypeptidase</fullName>
    </submittedName>
</protein>
<dbReference type="GO" id="GO:0004180">
    <property type="term" value="F:carboxypeptidase activity"/>
    <property type="evidence" value="ECO:0007669"/>
    <property type="project" value="UniProtKB-KW"/>
</dbReference>
<feature type="domain" description="Peptidase M14" evidence="3">
    <location>
        <begin position="110"/>
        <end position="374"/>
    </location>
</feature>
<organism evidence="4 5">
    <name type="scientific">Agarivorans aestuarii</name>
    <dbReference type="NCBI Taxonomy" id="1563703"/>
    <lineage>
        <taxon>Bacteria</taxon>
        <taxon>Pseudomonadati</taxon>
        <taxon>Pseudomonadota</taxon>
        <taxon>Gammaproteobacteria</taxon>
        <taxon>Alteromonadales</taxon>
        <taxon>Alteromonadaceae</taxon>
        <taxon>Agarivorans</taxon>
    </lineage>
</organism>
<dbReference type="InterPro" id="IPR040626">
    <property type="entry name" value="Pepdidase_M14_N"/>
</dbReference>
<comment type="cofactor">
    <cofactor evidence="1">
        <name>Zn(2+)</name>
        <dbReference type="ChEBI" id="CHEBI:29105"/>
    </cofactor>
</comment>
<evidence type="ECO:0000313" key="4">
    <source>
        <dbReference type="EMBL" id="MEE1675178.1"/>
    </source>
</evidence>
<dbReference type="Gene3D" id="2.60.40.3120">
    <property type="match status" value="1"/>
</dbReference>
<proteinExistence type="inferred from homology"/>
<dbReference type="InterPro" id="IPR000834">
    <property type="entry name" value="Peptidase_M14"/>
</dbReference>
<comment type="similarity">
    <text evidence="2">Belongs to the peptidase M14 family.</text>
</comment>
<evidence type="ECO:0000259" key="3">
    <source>
        <dbReference type="PROSITE" id="PS52035"/>
    </source>
</evidence>
<dbReference type="Pfam" id="PF18027">
    <property type="entry name" value="Pepdidase_M14_N"/>
    <property type="match status" value="1"/>
</dbReference>
<dbReference type="CDD" id="cd06234">
    <property type="entry name" value="M14_PaCCP-like"/>
    <property type="match status" value="1"/>
</dbReference>
<dbReference type="PROSITE" id="PS52035">
    <property type="entry name" value="PEPTIDASE_M14"/>
    <property type="match status" value="1"/>
</dbReference>